<dbReference type="KEGG" id="cyj:Cyan7822_5710"/>
<geneLocation type="plasmid" evidence="2 3">
    <name>Cy782201</name>
</geneLocation>
<gene>
    <name evidence="2" type="ordered locus">Cyan7822_5710</name>
</gene>
<feature type="transmembrane region" description="Helical" evidence="1">
    <location>
        <begin position="84"/>
        <end position="103"/>
    </location>
</feature>
<accession>E0UKU1</accession>
<keyword evidence="1" id="KW-0472">Membrane</keyword>
<protein>
    <recommendedName>
        <fullName evidence="4">NAD/NADP transhydrogenase beta subunit</fullName>
    </recommendedName>
</protein>
<reference evidence="3" key="1">
    <citation type="journal article" date="2011" name="MBio">
        <title>Novel metabolic attributes of the genus Cyanothece, comprising a group of unicellular nitrogen-fixing Cyanobacteria.</title>
        <authorList>
            <person name="Bandyopadhyay A."/>
            <person name="Elvitigala T."/>
            <person name="Welsh E."/>
            <person name="Stockel J."/>
            <person name="Liberton M."/>
            <person name="Min H."/>
            <person name="Sherman L.A."/>
            <person name="Pakrasi H.B."/>
        </authorList>
    </citation>
    <scope>NUCLEOTIDE SEQUENCE [LARGE SCALE GENOMIC DNA]</scope>
    <source>
        <strain evidence="3">PCC 7822</strain>
        <plasmid evidence="3">Cy782201</plasmid>
    </source>
</reference>
<name>E0UKU1_GLOV7</name>
<organism evidence="2 3">
    <name type="scientific">Gloeothece verrucosa (strain PCC 7822)</name>
    <name type="common">Cyanothece sp. (strain PCC 7822)</name>
    <dbReference type="NCBI Taxonomy" id="497965"/>
    <lineage>
        <taxon>Bacteria</taxon>
        <taxon>Bacillati</taxon>
        <taxon>Cyanobacteriota</taxon>
        <taxon>Cyanophyceae</taxon>
        <taxon>Oscillatoriophycideae</taxon>
        <taxon>Chroococcales</taxon>
        <taxon>Aphanothecaceae</taxon>
        <taxon>Gloeothece</taxon>
        <taxon>Gloeothece verrucosa</taxon>
    </lineage>
</organism>
<dbReference type="HOGENOM" id="CLU_057478_0_0_3"/>
<evidence type="ECO:0008006" key="4">
    <source>
        <dbReference type="Google" id="ProtNLM"/>
    </source>
</evidence>
<keyword evidence="1" id="KW-1133">Transmembrane helix</keyword>
<dbReference type="RefSeq" id="WP_013334321.1">
    <property type="nucleotide sequence ID" value="NC_014533.1"/>
</dbReference>
<feature type="transmembrane region" description="Helical" evidence="1">
    <location>
        <begin position="238"/>
        <end position="259"/>
    </location>
</feature>
<dbReference type="AlphaFoldDB" id="E0UKU1"/>
<evidence type="ECO:0000313" key="3">
    <source>
        <dbReference type="Proteomes" id="UP000008206"/>
    </source>
</evidence>
<feature type="transmembrane region" description="Helical" evidence="1">
    <location>
        <begin position="266"/>
        <end position="289"/>
    </location>
</feature>
<feature type="transmembrane region" description="Helical" evidence="1">
    <location>
        <begin position="309"/>
        <end position="338"/>
    </location>
</feature>
<proteinExistence type="predicted"/>
<evidence type="ECO:0000256" key="1">
    <source>
        <dbReference type="SAM" id="Phobius"/>
    </source>
</evidence>
<evidence type="ECO:0000313" key="2">
    <source>
        <dbReference type="EMBL" id="ADN17571.1"/>
    </source>
</evidence>
<dbReference type="EMBL" id="CP002199">
    <property type="protein sequence ID" value="ADN17571.1"/>
    <property type="molecule type" value="Genomic_DNA"/>
</dbReference>
<keyword evidence="2" id="KW-0614">Plasmid</keyword>
<sequence>MQIMIFKNLAQLELNELLNNGEVTARTIAENWNEQWLILLQNTTNKNIYSSLSQLGTFLAVGTLLFFMVQWLKDVIYHEYSRPISSLIWPFIVVFLLANPGQANFLSNLTLGLRNFINTINQQIVTTANSEQVYQQALNMSVAEDIAGSLLRPCQALTGEQQSQCLVKATEKLDIFLLQYRNLYGDKVWITKLENKINQVKYDNGTLSETTFNALLGSTGQTIIKNVLISWQTAFQNLIEAIMLLIAALGPLAVGASLLPVAGKPIFAWLSGFLASGIAKISFNILAIITSAVIVNGPGQDPIAEPDLLWFMIFLGILAPILALIIAATANFVLFYAISNTTSWVREKI</sequence>
<keyword evidence="1" id="KW-0812">Transmembrane</keyword>
<feature type="transmembrane region" description="Helical" evidence="1">
    <location>
        <begin position="52"/>
        <end position="72"/>
    </location>
</feature>
<keyword evidence="3" id="KW-1185">Reference proteome</keyword>
<dbReference type="Proteomes" id="UP000008206">
    <property type="component" value="Plasmid Cy782201"/>
</dbReference>